<dbReference type="InterPro" id="IPR002219">
    <property type="entry name" value="PKC_DAG/PE"/>
</dbReference>
<evidence type="ECO:0000313" key="3">
    <source>
        <dbReference type="EMBL" id="KAG7521711.1"/>
    </source>
</evidence>
<name>A0AAV6SW22_SOLSE</name>
<evidence type="ECO:0000259" key="2">
    <source>
        <dbReference type="PROSITE" id="PS50081"/>
    </source>
</evidence>
<dbReference type="PROSITE" id="PS50081">
    <property type="entry name" value="ZF_DAG_PE_2"/>
    <property type="match status" value="1"/>
</dbReference>
<accession>A0AAV6SW22</accession>
<dbReference type="EMBL" id="JAGKHQ010000002">
    <property type="protein sequence ID" value="KAG7521711.1"/>
    <property type="molecule type" value="Genomic_DNA"/>
</dbReference>
<proteinExistence type="predicted"/>
<protein>
    <submittedName>
        <fullName evidence="3">Tensin-2-like isoform X2</fullName>
    </submittedName>
</protein>
<keyword evidence="4" id="KW-1185">Reference proteome</keyword>
<reference evidence="3 4" key="1">
    <citation type="journal article" date="2021" name="Sci. Rep.">
        <title>Chromosome anchoring in Senegalese sole (Solea senegalensis) reveals sex-associated markers and genome rearrangements in flatfish.</title>
        <authorList>
            <person name="Guerrero-Cozar I."/>
            <person name="Gomez-Garrido J."/>
            <person name="Berbel C."/>
            <person name="Martinez-Blanch J.F."/>
            <person name="Alioto T."/>
            <person name="Claros M.G."/>
            <person name="Gagnaire P.A."/>
            <person name="Manchado M."/>
        </authorList>
    </citation>
    <scope>NUCLEOTIDE SEQUENCE [LARGE SCALE GENOMIC DNA]</scope>
    <source>
        <strain evidence="3">Sse05_10M</strain>
    </source>
</reference>
<dbReference type="AlphaFoldDB" id="A0AAV6SW22"/>
<evidence type="ECO:0000313" key="4">
    <source>
        <dbReference type="Proteomes" id="UP000693946"/>
    </source>
</evidence>
<feature type="region of interest" description="Disordered" evidence="1">
    <location>
        <begin position="1"/>
        <end position="21"/>
    </location>
</feature>
<comment type="caution">
    <text evidence="3">The sequence shown here is derived from an EMBL/GenBank/DDBJ whole genome shotgun (WGS) entry which is preliminary data.</text>
</comment>
<evidence type="ECO:0000256" key="1">
    <source>
        <dbReference type="SAM" id="MobiDB-lite"/>
    </source>
</evidence>
<dbReference type="Proteomes" id="UP000693946">
    <property type="component" value="Linkage Group LG10"/>
</dbReference>
<feature type="domain" description="Phorbol-ester/DAG-type" evidence="2">
    <location>
        <begin position="47"/>
        <end position="93"/>
    </location>
</feature>
<dbReference type="Pfam" id="PF00130">
    <property type="entry name" value="C1_1"/>
    <property type="match status" value="1"/>
</dbReference>
<gene>
    <name evidence="3" type="ORF">JOB18_005222</name>
</gene>
<sequence>MGCIHSTGTGKVKKHGPDTDTGEILIKTEPEVHPEILHLAELAKAGSHTFMEKSFKKRRICEVCKHNIINPGAFCKECKAAVHKSCEAKNNIH</sequence>
<organism evidence="3 4">
    <name type="scientific">Solea senegalensis</name>
    <name type="common">Senegalese sole</name>
    <dbReference type="NCBI Taxonomy" id="28829"/>
    <lineage>
        <taxon>Eukaryota</taxon>
        <taxon>Metazoa</taxon>
        <taxon>Chordata</taxon>
        <taxon>Craniata</taxon>
        <taxon>Vertebrata</taxon>
        <taxon>Euteleostomi</taxon>
        <taxon>Actinopterygii</taxon>
        <taxon>Neopterygii</taxon>
        <taxon>Teleostei</taxon>
        <taxon>Neoteleostei</taxon>
        <taxon>Acanthomorphata</taxon>
        <taxon>Carangaria</taxon>
        <taxon>Pleuronectiformes</taxon>
        <taxon>Pleuronectoidei</taxon>
        <taxon>Soleidae</taxon>
        <taxon>Solea</taxon>
    </lineage>
</organism>